<sequence length="106" mass="12014">MQKVVNRRKDREEVYIGRGSKWGNPFKVGEHGAKGECVQLFTEWICRGEGRYLLNQLGELEGKTLGCYCAPKGGTDHTHRPWVCHGQVLLALLQHRRAKLSRRAAA</sequence>
<dbReference type="EMBL" id="CADCTR010002435">
    <property type="protein sequence ID" value="CAA9353039.1"/>
    <property type="molecule type" value="Genomic_DNA"/>
</dbReference>
<gene>
    <name evidence="2" type="ORF">AVDCRST_MAG93-7206</name>
</gene>
<evidence type="ECO:0000313" key="2">
    <source>
        <dbReference type="EMBL" id="CAA9353039.1"/>
    </source>
</evidence>
<reference evidence="2" key="1">
    <citation type="submission" date="2020-02" db="EMBL/GenBank/DDBJ databases">
        <authorList>
            <person name="Meier V. D."/>
        </authorList>
    </citation>
    <scope>NUCLEOTIDE SEQUENCE</scope>
    <source>
        <strain evidence="2">AVDCRST_MAG93</strain>
    </source>
</reference>
<name>A0A6J4M9T1_9CHLR</name>
<feature type="domain" description="DUF4326" evidence="1">
    <location>
        <begin position="3"/>
        <end position="90"/>
    </location>
</feature>
<dbReference type="InterPro" id="IPR025475">
    <property type="entry name" value="DUF4326"/>
</dbReference>
<organism evidence="2">
    <name type="scientific">uncultured Chloroflexia bacterium</name>
    <dbReference type="NCBI Taxonomy" id="1672391"/>
    <lineage>
        <taxon>Bacteria</taxon>
        <taxon>Bacillati</taxon>
        <taxon>Chloroflexota</taxon>
        <taxon>Chloroflexia</taxon>
        <taxon>environmental samples</taxon>
    </lineage>
</organism>
<proteinExistence type="predicted"/>
<accession>A0A6J4M9T1</accession>
<evidence type="ECO:0000259" key="1">
    <source>
        <dbReference type="Pfam" id="PF14216"/>
    </source>
</evidence>
<dbReference type="Pfam" id="PF14216">
    <property type="entry name" value="DUF4326"/>
    <property type="match status" value="1"/>
</dbReference>
<dbReference type="AlphaFoldDB" id="A0A6J4M9T1"/>
<protein>
    <recommendedName>
        <fullName evidence="1">DUF4326 domain-containing protein</fullName>
    </recommendedName>
</protein>